<dbReference type="AlphaFoldDB" id="A0A6A6W2T0"/>
<dbReference type="InterPro" id="IPR007599">
    <property type="entry name" value="DER1"/>
</dbReference>
<comment type="function">
    <text evidence="7">May be involved in the degradation of misfolded endoplasmic reticulum (ER) luminal proteins.</text>
</comment>
<dbReference type="GO" id="GO:0006950">
    <property type="term" value="P:response to stress"/>
    <property type="evidence" value="ECO:0007669"/>
    <property type="project" value="UniProtKB-ARBA"/>
</dbReference>
<keyword evidence="3 7" id="KW-0812">Transmembrane</keyword>
<dbReference type="Pfam" id="PF04511">
    <property type="entry name" value="DER1"/>
    <property type="match status" value="1"/>
</dbReference>
<feature type="transmembrane region" description="Helical" evidence="7">
    <location>
        <begin position="151"/>
        <end position="173"/>
    </location>
</feature>
<keyword evidence="6 7" id="KW-0472">Membrane</keyword>
<evidence type="ECO:0000313" key="10">
    <source>
        <dbReference type="Proteomes" id="UP000799437"/>
    </source>
</evidence>
<reference evidence="9" key="1">
    <citation type="journal article" date="2020" name="Stud. Mycol.">
        <title>101 Dothideomycetes genomes: a test case for predicting lifestyles and emergence of pathogens.</title>
        <authorList>
            <person name="Haridas S."/>
            <person name="Albert R."/>
            <person name="Binder M."/>
            <person name="Bloem J."/>
            <person name="Labutti K."/>
            <person name="Salamov A."/>
            <person name="Andreopoulos B."/>
            <person name="Baker S."/>
            <person name="Barry K."/>
            <person name="Bills G."/>
            <person name="Bluhm B."/>
            <person name="Cannon C."/>
            <person name="Castanera R."/>
            <person name="Culley D."/>
            <person name="Daum C."/>
            <person name="Ezra D."/>
            <person name="Gonzalez J."/>
            <person name="Henrissat B."/>
            <person name="Kuo A."/>
            <person name="Liang C."/>
            <person name="Lipzen A."/>
            <person name="Lutzoni F."/>
            <person name="Magnuson J."/>
            <person name="Mondo S."/>
            <person name="Nolan M."/>
            <person name="Ohm R."/>
            <person name="Pangilinan J."/>
            <person name="Park H.-J."/>
            <person name="Ramirez L."/>
            <person name="Alfaro M."/>
            <person name="Sun H."/>
            <person name="Tritt A."/>
            <person name="Yoshinaga Y."/>
            <person name="Zwiers L.-H."/>
            <person name="Turgeon B."/>
            <person name="Goodwin S."/>
            <person name="Spatafora J."/>
            <person name="Crous P."/>
            <person name="Grigoriev I."/>
        </authorList>
    </citation>
    <scope>NUCLEOTIDE SEQUENCE</scope>
    <source>
        <strain evidence="9">CBS 121739</strain>
    </source>
</reference>
<evidence type="ECO:0000256" key="8">
    <source>
        <dbReference type="SAM" id="MobiDB-lite"/>
    </source>
</evidence>
<dbReference type="GeneID" id="54488297"/>
<feature type="transmembrane region" description="Helical" evidence="7">
    <location>
        <begin position="63"/>
        <end position="86"/>
    </location>
</feature>
<evidence type="ECO:0000256" key="7">
    <source>
        <dbReference type="RuleBase" id="RU363059"/>
    </source>
</evidence>
<dbReference type="InterPro" id="IPR035952">
    <property type="entry name" value="Rhomboid-like_sf"/>
</dbReference>
<evidence type="ECO:0000256" key="1">
    <source>
        <dbReference type="ARBA" id="ARBA00004477"/>
    </source>
</evidence>
<dbReference type="EMBL" id="ML996576">
    <property type="protein sequence ID" value="KAF2755897.1"/>
    <property type="molecule type" value="Genomic_DNA"/>
</dbReference>
<proteinExistence type="inferred from homology"/>
<comment type="similarity">
    <text evidence="2 7">Belongs to the derlin family.</text>
</comment>
<dbReference type="GO" id="GO:0005789">
    <property type="term" value="C:endoplasmic reticulum membrane"/>
    <property type="evidence" value="ECO:0007669"/>
    <property type="project" value="UniProtKB-SubCell"/>
</dbReference>
<feature type="transmembrane region" description="Helical" evidence="7">
    <location>
        <begin position="28"/>
        <end position="51"/>
    </location>
</feature>
<evidence type="ECO:0000313" key="9">
    <source>
        <dbReference type="EMBL" id="KAF2755897.1"/>
    </source>
</evidence>
<keyword evidence="10" id="KW-1185">Reference proteome</keyword>
<name>A0A6A6W2T0_9PEZI</name>
<dbReference type="OrthoDB" id="1716531at2759"/>
<evidence type="ECO:0000256" key="5">
    <source>
        <dbReference type="ARBA" id="ARBA00022989"/>
    </source>
</evidence>
<dbReference type="PANTHER" id="PTHR11009">
    <property type="entry name" value="DER1-LIKE PROTEIN, DERLIN"/>
    <property type="match status" value="1"/>
</dbReference>
<keyword evidence="5 7" id="KW-1133">Transmembrane helix</keyword>
<gene>
    <name evidence="9" type="ORF">EJ05DRAFT_502370</name>
</gene>
<organism evidence="9 10">
    <name type="scientific">Pseudovirgaria hyperparasitica</name>
    <dbReference type="NCBI Taxonomy" id="470096"/>
    <lineage>
        <taxon>Eukaryota</taxon>
        <taxon>Fungi</taxon>
        <taxon>Dikarya</taxon>
        <taxon>Ascomycota</taxon>
        <taxon>Pezizomycotina</taxon>
        <taxon>Dothideomycetes</taxon>
        <taxon>Dothideomycetes incertae sedis</taxon>
        <taxon>Acrospermales</taxon>
        <taxon>Acrospermaceae</taxon>
        <taxon>Pseudovirgaria</taxon>
    </lineage>
</organism>
<keyword evidence="4 7" id="KW-0256">Endoplasmic reticulum</keyword>
<feature type="region of interest" description="Disordered" evidence="8">
    <location>
        <begin position="225"/>
        <end position="257"/>
    </location>
</feature>
<evidence type="ECO:0000256" key="6">
    <source>
        <dbReference type="ARBA" id="ARBA00023136"/>
    </source>
</evidence>
<comment type="subcellular location">
    <subcellularLocation>
        <location evidence="1 7">Endoplasmic reticulum membrane</location>
        <topology evidence="1 7">Multi-pass membrane protein</topology>
    </subcellularLocation>
</comment>
<feature type="compositionally biased region" description="Pro residues" evidence="8">
    <location>
        <begin position="246"/>
        <end position="257"/>
    </location>
</feature>
<sequence>MAMVGGNGMIGQFPLEQWFYEMPVCTRWWTTATLAASVLVQCHVLTPFQLFYSFRTVWYKSQYWRLITTFFYYGPLSIDLVFHLFFLQRYSRLLEESSGRSPARFSWLLAYSITALLCIAPLFNMAFLGSALSSILVYVWSRKNPDVRLNFFGLLVFRAPYLPWVLLVFSFVLHETVPKDEMCGIVIGHIWYFFNDVYPPLHNGQKPFDPPQWWVWMFEGRPVPEQTGDEAATEGHDLAGAAAMRGPPPPPAAEDAL</sequence>
<accession>A0A6A6W2T0</accession>
<protein>
    <recommendedName>
        <fullName evidence="7">Derlin</fullName>
    </recommendedName>
</protein>
<evidence type="ECO:0000256" key="2">
    <source>
        <dbReference type="ARBA" id="ARBA00008917"/>
    </source>
</evidence>
<evidence type="ECO:0000256" key="4">
    <source>
        <dbReference type="ARBA" id="ARBA00022824"/>
    </source>
</evidence>
<dbReference type="SUPFAM" id="SSF144091">
    <property type="entry name" value="Rhomboid-like"/>
    <property type="match status" value="1"/>
</dbReference>
<dbReference type="Proteomes" id="UP000799437">
    <property type="component" value="Unassembled WGS sequence"/>
</dbReference>
<evidence type="ECO:0000256" key="3">
    <source>
        <dbReference type="ARBA" id="ARBA00022692"/>
    </source>
</evidence>
<dbReference type="RefSeq" id="XP_033598348.1">
    <property type="nucleotide sequence ID" value="XM_033747243.1"/>
</dbReference>
<feature type="transmembrane region" description="Helical" evidence="7">
    <location>
        <begin position="106"/>
        <end position="139"/>
    </location>
</feature>